<evidence type="ECO:0000313" key="2">
    <source>
        <dbReference type="EMBL" id="SBT42653.1"/>
    </source>
</evidence>
<dbReference type="Proteomes" id="UP000078555">
    <property type="component" value="Unassembled WGS sequence"/>
</dbReference>
<proteinExistence type="predicted"/>
<evidence type="ECO:0000313" key="4">
    <source>
        <dbReference type="Proteomes" id="UP000078555"/>
    </source>
</evidence>
<dbReference type="EMBL" id="FLRE01000165">
    <property type="protein sequence ID" value="SBT42653.1"/>
    <property type="molecule type" value="Genomic_DNA"/>
</dbReference>
<dbReference type="Proteomes" id="UP000078550">
    <property type="component" value="Unassembled WGS sequence"/>
</dbReference>
<dbReference type="EMBL" id="FLRD01000123">
    <property type="protein sequence ID" value="SBT42329.1"/>
    <property type="molecule type" value="Genomic_DNA"/>
</dbReference>
<name>A0A1A8ZFP1_PLAOA</name>
<accession>A0A1A8ZFP1</accession>
<reference evidence="2" key="2">
    <citation type="submission" date="2016-05" db="EMBL/GenBank/DDBJ databases">
        <authorList>
            <person name="Lavstsen T."/>
            <person name="Jespersen J.S."/>
        </authorList>
    </citation>
    <scope>NUCLEOTIDE SEQUENCE [LARGE SCALE GENOMIC DNA]</scope>
</reference>
<keyword evidence="4" id="KW-1185">Reference proteome</keyword>
<gene>
    <name evidence="1" type="ORF">POVWA1_045680</name>
    <name evidence="2" type="ORF">POVWA2_044250</name>
</gene>
<dbReference type="AlphaFoldDB" id="A0A1A8ZFP1"/>
<organism evidence="2 3">
    <name type="scientific">Plasmodium ovale wallikeri</name>
    <dbReference type="NCBI Taxonomy" id="864142"/>
    <lineage>
        <taxon>Eukaryota</taxon>
        <taxon>Sar</taxon>
        <taxon>Alveolata</taxon>
        <taxon>Apicomplexa</taxon>
        <taxon>Aconoidasida</taxon>
        <taxon>Haemosporida</taxon>
        <taxon>Plasmodiidae</taxon>
        <taxon>Plasmodium</taxon>
        <taxon>Plasmodium (Plasmodium)</taxon>
    </lineage>
</organism>
<protein>
    <submittedName>
        <fullName evidence="2">Uncharacterized protein</fullName>
    </submittedName>
</protein>
<sequence length="82" mass="9231">MSQTHTNTPIHTYTPPPHRYWDPHGALPFFPHNSLSNEDLAPTPVYGFTGRGGVHKIVTQKCVKRRNSTDVPLKLPLRSTSQ</sequence>
<evidence type="ECO:0000313" key="1">
    <source>
        <dbReference type="EMBL" id="SBT42329.1"/>
    </source>
</evidence>
<evidence type="ECO:0000313" key="3">
    <source>
        <dbReference type="Proteomes" id="UP000078550"/>
    </source>
</evidence>
<reference evidence="3 4" key="1">
    <citation type="submission" date="2016-05" db="EMBL/GenBank/DDBJ databases">
        <authorList>
            <person name="Naeem Raeece"/>
        </authorList>
    </citation>
    <scope>NUCLEOTIDE SEQUENCE [LARGE SCALE GENOMIC DNA]</scope>
</reference>